<keyword evidence="4" id="KW-1185">Reference proteome</keyword>
<evidence type="ECO:0000313" key="4">
    <source>
        <dbReference type="Proteomes" id="UP000806285"/>
    </source>
</evidence>
<protein>
    <submittedName>
        <fullName evidence="3">Ig-like domain-containing protein</fullName>
    </submittedName>
</protein>
<proteinExistence type="predicted"/>
<dbReference type="Proteomes" id="UP000806285">
    <property type="component" value="Unassembled WGS sequence"/>
</dbReference>
<dbReference type="SUPFAM" id="SSF89372">
    <property type="entry name" value="Fucose-specific lectin"/>
    <property type="match status" value="2"/>
</dbReference>
<dbReference type="RefSeq" id="WP_193675154.1">
    <property type="nucleotide sequence ID" value="NZ_JADDIV010000001.1"/>
</dbReference>
<keyword evidence="1" id="KW-0732">Signal</keyword>
<dbReference type="InterPro" id="IPR032812">
    <property type="entry name" value="SbsA_Ig"/>
</dbReference>
<dbReference type="Pfam" id="PF13205">
    <property type="entry name" value="Big_5"/>
    <property type="match status" value="1"/>
</dbReference>
<gene>
    <name evidence="3" type="ORF">IM787_03075</name>
</gene>
<feature type="domain" description="SbsA Ig-like" evidence="2">
    <location>
        <begin position="51"/>
        <end position="126"/>
    </location>
</feature>
<accession>A0ABR9RZ89</accession>
<reference evidence="3 4" key="1">
    <citation type="submission" date="2020-10" db="EMBL/GenBank/DDBJ databases">
        <title>Ramlibacter sp. HM2 16S ribosomal RNA gene Genome sequencing and assembly.</title>
        <authorList>
            <person name="Kang M."/>
        </authorList>
    </citation>
    <scope>NUCLEOTIDE SEQUENCE [LARGE SCALE GENOMIC DNA]</scope>
    <source>
        <strain evidence="3 4">HM2</strain>
    </source>
</reference>
<comment type="caution">
    <text evidence="3">The sequence shown here is derived from an EMBL/GenBank/DDBJ whole genome shotgun (WGS) entry which is preliminary data.</text>
</comment>
<evidence type="ECO:0000259" key="2">
    <source>
        <dbReference type="Pfam" id="PF13205"/>
    </source>
</evidence>
<evidence type="ECO:0000313" key="3">
    <source>
        <dbReference type="EMBL" id="MBE7366543.1"/>
    </source>
</evidence>
<sequence>MSPLSHPQKRTPVPVPSASHWRSGLVASAASLLLVACGGSDGPAPGPDAGGLSIVSSSPANGATDVDRGVRPELTMSAPVQADTVQFLLEGATVAATVSANGRYLRISPAARLVPVARYTVRVGQGPSISFTTADGAWGAPQSLEDRVDSAYEPRVAADASGNAIAVWRQADSIGSIWASRYQPGTGWSTPQTIEADSGVAYDPEIAMDAAGNAIVTWRQWNSSVYELRTNRYVVGSGWGTAQLLQNASVNAHRIAMNSGGEAVAVWIQNDGAESNVYANRFTPAGGWQGAQRLESEPNASADPVVALEPSGHAIVAWRQHQAGGSGVHDVFAVDSGRTGGWSAPVAVEAATQSIDQPISIAASADGSFFLVWEQGLREVWANGFRPGTGWKGVVRINGDSDNNASDPRVAMDANGGAVVAWIQDDAYSDVWTRRYTPGGGWQAPERVEDLDRDASQVHVAVDARGNALVVWRQYQGGANEAVFAARQVAGKAWTGIGQLSEAISATSSAPFVAIDGTGSAVAVWEQTIGQEYNVKAVRFD</sequence>
<name>A0ABR9RZ89_9BURK</name>
<organism evidence="3 4">
    <name type="scientific">Ramlibacter pallidus</name>
    <dbReference type="NCBI Taxonomy" id="2780087"/>
    <lineage>
        <taxon>Bacteria</taxon>
        <taxon>Pseudomonadati</taxon>
        <taxon>Pseudomonadota</taxon>
        <taxon>Betaproteobacteria</taxon>
        <taxon>Burkholderiales</taxon>
        <taxon>Comamonadaceae</taxon>
        <taxon>Ramlibacter</taxon>
    </lineage>
</organism>
<evidence type="ECO:0000256" key="1">
    <source>
        <dbReference type="ARBA" id="ARBA00022729"/>
    </source>
</evidence>
<dbReference type="EMBL" id="JADDIV010000001">
    <property type="protein sequence ID" value="MBE7366543.1"/>
    <property type="molecule type" value="Genomic_DNA"/>
</dbReference>